<sequence>MNALDKTTAVRTGLFPKVAAGLMCATMFAATPVLADSLDLNTGSSTKTGAYTGAAPAAGTAIEAETSTQIQTQMDAASPSVPSAKTDDLTQAPASGAQASGQIQTDGQISGQASGQTAAVTATPEELVGLPVVTLDGTSVGEVTAVQTQSNGQLSAVETKVGGILGFGAKKVVLPASEINIDADAVIVAMTDTQLKTMTE</sequence>
<reference evidence="4 5" key="1">
    <citation type="submission" date="2016-11" db="EMBL/GenBank/DDBJ databases">
        <authorList>
            <person name="Jaros S."/>
            <person name="Januszkiewicz K."/>
            <person name="Wedrychowicz H."/>
        </authorList>
    </citation>
    <scope>NUCLEOTIDE SEQUENCE [LARGE SCALE GENOMIC DNA]</scope>
    <source>
        <strain evidence="4 5">DSM 22153</strain>
    </source>
</reference>
<evidence type="ECO:0000256" key="2">
    <source>
        <dbReference type="SAM" id="SignalP"/>
    </source>
</evidence>
<keyword evidence="5" id="KW-1185">Reference proteome</keyword>
<feature type="region of interest" description="Disordered" evidence="1">
    <location>
        <begin position="70"/>
        <end position="109"/>
    </location>
</feature>
<dbReference type="RefSeq" id="WP_073010020.1">
    <property type="nucleotide sequence ID" value="NZ_FRBW01000001.1"/>
</dbReference>
<keyword evidence="2" id="KW-0732">Signal</keyword>
<dbReference type="EMBL" id="FRBW01000001">
    <property type="protein sequence ID" value="SHL67739.1"/>
    <property type="molecule type" value="Genomic_DNA"/>
</dbReference>
<gene>
    <name evidence="4" type="ORF">SAMN05444272_1194</name>
</gene>
<dbReference type="OrthoDB" id="7876889at2"/>
<dbReference type="AlphaFoldDB" id="A0A1M7CLP0"/>
<evidence type="ECO:0000313" key="4">
    <source>
        <dbReference type="EMBL" id="SHL67739.1"/>
    </source>
</evidence>
<feature type="domain" description="PRC-barrel" evidence="3">
    <location>
        <begin position="126"/>
        <end position="189"/>
    </location>
</feature>
<evidence type="ECO:0000256" key="1">
    <source>
        <dbReference type="SAM" id="MobiDB-lite"/>
    </source>
</evidence>
<dbReference type="SUPFAM" id="SSF50346">
    <property type="entry name" value="PRC-barrel domain"/>
    <property type="match status" value="1"/>
</dbReference>
<evidence type="ECO:0000313" key="5">
    <source>
        <dbReference type="Proteomes" id="UP000186002"/>
    </source>
</evidence>
<accession>A0A1M7CLP0</accession>
<feature type="chain" id="PRO_5012974835" evidence="2">
    <location>
        <begin position="36"/>
        <end position="200"/>
    </location>
</feature>
<evidence type="ECO:0000259" key="3">
    <source>
        <dbReference type="Pfam" id="PF05239"/>
    </source>
</evidence>
<feature type="signal peptide" evidence="2">
    <location>
        <begin position="1"/>
        <end position="35"/>
    </location>
</feature>
<dbReference type="InterPro" id="IPR011033">
    <property type="entry name" value="PRC_barrel-like_sf"/>
</dbReference>
<dbReference type="Gene3D" id="2.30.30.240">
    <property type="entry name" value="PRC-barrel domain"/>
    <property type="match status" value="1"/>
</dbReference>
<dbReference type="InterPro" id="IPR027275">
    <property type="entry name" value="PRC-brl_dom"/>
</dbReference>
<organism evidence="4 5">
    <name type="scientific">Roseibium suaedae</name>
    <dbReference type="NCBI Taxonomy" id="735517"/>
    <lineage>
        <taxon>Bacteria</taxon>
        <taxon>Pseudomonadati</taxon>
        <taxon>Pseudomonadota</taxon>
        <taxon>Alphaproteobacteria</taxon>
        <taxon>Hyphomicrobiales</taxon>
        <taxon>Stappiaceae</taxon>
        <taxon>Roseibium</taxon>
    </lineage>
</organism>
<feature type="compositionally biased region" description="Low complexity" evidence="1">
    <location>
        <begin position="91"/>
        <end position="104"/>
    </location>
</feature>
<dbReference type="Pfam" id="PF05239">
    <property type="entry name" value="PRC"/>
    <property type="match status" value="1"/>
</dbReference>
<protein>
    <submittedName>
        <fullName evidence="4">PRC-barrel domain-containing protein</fullName>
    </submittedName>
</protein>
<proteinExistence type="predicted"/>
<dbReference type="Proteomes" id="UP000186002">
    <property type="component" value="Unassembled WGS sequence"/>
</dbReference>
<feature type="compositionally biased region" description="Polar residues" evidence="1">
    <location>
        <begin position="70"/>
        <end position="83"/>
    </location>
</feature>
<name>A0A1M7CLP0_9HYPH</name>